<reference evidence="2 3" key="1">
    <citation type="submission" date="2020-01" db="EMBL/GenBank/DDBJ databases">
        <title>Genomic analysis of Aminipila sp. CBA3637.</title>
        <authorList>
            <person name="Kim Y.B."/>
            <person name="Roh S.W."/>
        </authorList>
    </citation>
    <scope>NUCLEOTIDE SEQUENCE [LARGE SCALE GENOMIC DNA]</scope>
    <source>
        <strain evidence="2 3">CBA3637</strain>
    </source>
</reference>
<feature type="transmembrane region" description="Helical" evidence="1">
    <location>
        <begin position="143"/>
        <end position="164"/>
    </location>
</feature>
<accession>A0A6P1ML72</accession>
<dbReference type="KEGG" id="amic:Ami3637_08295"/>
<sequence length="220" mass="24123">MKGLILKDFLSLKKQALPMLLFFGVYFFISIMTKNASFLTGVVMIFCAMLPMTALSYDDRAGFSKYALTMPVSRSTLVISKYVMALILMGFGSIFSLLLNAVIGSFSFMESLWSVAMTMLIGCLMVSISLPPIFKYGIEKGRFIMIGIVMIIGFLGGFTIIGFGNGNASMTIDNNGVSLGSKIDAFFNSNMVFVGILVISAFIFLLSMSISLAIYRKKDF</sequence>
<dbReference type="PANTHER" id="PTHR41309">
    <property type="entry name" value="MEMBRANE PROTEIN-RELATED"/>
    <property type="match status" value="1"/>
</dbReference>
<feature type="transmembrane region" description="Helical" evidence="1">
    <location>
        <begin position="78"/>
        <end position="99"/>
    </location>
</feature>
<dbReference type="Proteomes" id="UP000463883">
    <property type="component" value="Chromosome"/>
</dbReference>
<evidence type="ECO:0000313" key="2">
    <source>
        <dbReference type="EMBL" id="QHI72396.1"/>
    </source>
</evidence>
<dbReference type="RefSeq" id="WP_162362166.1">
    <property type="nucleotide sequence ID" value="NZ_CP047591.1"/>
</dbReference>
<evidence type="ECO:0000256" key="1">
    <source>
        <dbReference type="SAM" id="Phobius"/>
    </source>
</evidence>
<dbReference type="Pfam" id="PF13346">
    <property type="entry name" value="ABC2_membrane_5"/>
    <property type="match status" value="1"/>
</dbReference>
<proteinExistence type="predicted"/>
<feature type="transmembrane region" description="Helical" evidence="1">
    <location>
        <begin position="38"/>
        <end position="57"/>
    </location>
</feature>
<gene>
    <name evidence="2" type="ORF">Ami3637_08295</name>
</gene>
<keyword evidence="1" id="KW-0812">Transmembrane</keyword>
<dbReference type="PANTHER" id="PTHR41309:SF2">
    <property type="entry name" value="MEMBRANE PROTEIN"/>
    <property type="match status" value="1"/>
</dbReference>
<dbReference type="EMBL" id="CP047591">
    <property type="protein sequence ID" value="QHI72396.1"/>
    <property type="molecule type" value="Genomic_DNA"/>
</dbReference>
<keyword evidence="1" id="KW-0472">Membrane</keyword>
<evidence type="ECO:0000313" key="3">
    <source>
        <dbReference type="Proteomes" id="UP000463883"/>
    </source>
</evidence>
<feature type="transmembrane region" description="Helical" evidence="1">
    <location>
        <begin position="111"/>
        <end position="131"/>
    </location>
</feature>
<keyword evidence="3" id="KW-1185">Reference proteome</keyword>
<feature type="transmembrane region" description="Helical" evidence="1">
    <location>
        <begin position="191"/>
        <end position="215"/>
    </location>
</feature>
<dbReference type="InterPro" id="IPR025699">
    <property type="entry name" value="ABC2_memb-like"/>
</dbReference>
<dbReference type="AlphaFoldDB" id="A0A6P1ML72"/>
<keyword evidence="1" id="KW-1133">Transmembrane helix</keyword>
<feature type="transmembrane region" description="Helical" evidence="1">
    <location>
        <begin position="16"/>
        <end position="32"/>
    </location>
</feature>
<protein>
    <submittedName>
        <fullName evidence="2">ABC-2 transporter permease</fullName>
    </submittedName>
</protein>
<name>A0A6P1ML72_9FIRM</name>
<organism evidence="2 3">
    <name type="scientific">Aminipila terrae</name>
    <dbReference type="NCBI Taxonomy" id="2697030"/>
    <lineage>
        <taxon>Bacteria</taxon>
        <taxon>Bacillati</taxon>
        <taxon>Bacillota</taxon>
        <taxon>Clostridia</taxon>
        <taxon>Peptostreptococcales</taxon>
        <taxon>Anaerovoracaceae</taxon>
        <taxon>Aminipila</taxon>
    </lineage>
</organism>